<organism evidence="7 8">
    <name type="scientific">Holospora obtusa F1</name>
    <dbReference type="NCBI Taxonomy" id="1399147"/>
    <lineage>
        <taxon>Bacteria</taxon>
        <taxon>Pseudomonadati</taxon>
        <taxon>Pseudomonadota</taxon>
        <taxon>Alphaproteobacteria</taxon>
        <taxon>Holosporales</taxon>
        <taxon>Holosporaceae</taxon>
        <taxon>Holospora</taxon>
    </lineage>
</organism>
<dbReference type="CDD" id="cd10225">
    <property type="entry name" value="ASKHA_NBD_MreB-like"/>
    <property type="match status" value="1"/>
</dbReference>
<dbReference type="STRING" id="1399147.P618_200201"/>
<dbReference type="PRINTS" id="PR01652">
    <property type="entry name" value="SHAPEPROTEIN"/>
</dbReference>
<dbReference type="Pfam" id="PF06723">
    <property type="entry name" value="MreB_Mbl"/>
    <property type="match status" value="1"/>
</dbReference>
<dbReference type="Proteomes" id="UP000019112">
    <property type="component" value="Unassembled WGS sequence"/>
</dbReference>
<dbReference type="GO" id="GO:0005524">
    <property type="term" value="F:ATP binding"/>
    <property type="evidence" value="ECO:0007669"/>
    <property type="project" value="UniProtKB-KW"/>
</dbReference>
<comment type="similarity">
    <text evidence="5 6">Belongs to the FtsA/MreB family.</text>
</comment>
<comment type="function">
    <text evidence="6">Forms membrane-associated dynamic filaments that are essential for cell shape determination. Acts by regulating cell wall synthesis and cell elongation, and thus cell shape. A feedback loop between cell geometry and MreB localization may maintain elongated cell shape by targeting cell wall growth to regions of negative cell wall curvature.</text>
</comment>
<sequence>MDFKLFRMKFNKIKLLLSLQIFFFFYNVKKQPARRVVLKFWKFSRGIGIDLGTANTILYVQGRGIVLNQPSVVAVQNSTGKVVAVGSEARSMLGRVPLNITVYRPLRDGVIADFERAEAMIQYFVKKVKQEVKSLFFSSPNIVVCVPHGATPVERRAIHDAALTSGARAVFLVEESMAAAIGANLPVMEPTGCMVVDIGGGTTEVAVISLGGVVCSVSVRCGGDRMDETIVDYFRKSHNLLVGENSAERLKCSLINEDSASQKLKITGREMTTGRPKEILASREEILESLLEPMSLIVETVQRSLEKTPPELAGDIVDRGIVLTGGGAMLARLCSQIEERTGVKTTIAESPLLCVAMGTGKYLERLHEFTQMAS</sequence>
<protein>
    <recommendedName>
        <fullName evidence="6">Cell shape-determining protein MreB</fullName>
    </recommendedName>
</protein>
<dbReference type="Gene3D" id="3.30.420.40">
    <property type="match status" value="2"/>
</dbReference>
<dbReference type="SUPFAM" id="SSF53067">
    <property type="entry name" value="Actin-like ATPase domain"/>
    <property type="match status" value="2"/>
</dbReference>
<evidence type="ECO:0000256" key="3">
    <source>
        <dbReference type="ARBA" id="ARBA00022840"/>
    </source>
</evidence>
<keyword evidence="1 6" id="KW-0963">Cytoplasm</keyword>
<feature type="binding site" evidence="6">
    <location>
        <begin position="248"/>
        <end position="251"/>
    </location>
    <ligand>
        <name>ATP</name>
        <dbReference type="ChEBI" id="CHEBI:30616"/>
    </ligand>
</feature>
<dbReference type="GO" id="GO:0005737">
    <property type="term" value="C:cytoplasm"/>
    <property type="evidence" value="ECO:0007669"/>
    <property type="project" value="UniProtKB-SubCell"/>
</dbReference>
<dbReference type="AlphaFoldDB" id="W6THZ1"/>
<evidence type="ECO:0000256" key="4">
    <source>
        <dbReference type="ARBA" id="ARBA00022960"/>
    </source>
</evidence>
<comment type="caution">
    <text evidence="6">Lacks conserved residue(s) required for the propagation of feature annotation.</text>
</comment>
<feature type="binding site" evidence="6">
    <location>
        <begin position="53"/>
        <end position="55"/>
    </location>
    <ligand>
        <name>ATP</name>
        <dbReference type="ChEBI" id="CHEBI:30616"/>
    </ligand>
</feature>
<keyword evidence="8" id="KW-1185">Reference proteome</keyword>
<gene>
    <name evidence="6" type="primary">mreB</name>
    <name evidence="7" type="ORF">P618_200201</name>
</gene>
<evidence type="ECO:0000313" key="7">
    <source>
        <dbReference type="EMBL" id="ETZ07600.1"/>
    </source>
</evidence>
<dbReference type="InterPro" id="IPR056546">
    <property type="entry name" value="MreB_MamK-like"/>
</dbReference>
<name>W6THZ1_HOLOB</name>
<comment type="caution">
    <text evidence="7">The sequence shown here is derived from an EMBL/GenBank/DDBJ whole genome shotgun (WGS) entry which is preliminary data.</text>
</comment>
<reference evidence="7 8" key="1">
    <citation type="journal article" date="2014" name="FEMS Microbiol. Lett.">
        <title>Draft genome sequences of three Holospora species (Holospora obtusa, Holospora undulata, and Holospora elegans), endonuclear symbiotic bacteria of the ciliate Paramecium caudatum.</title>
        <authorList>
            <person name="Dohra H."/>
            <person name="Tanaka K."/>
            <person name="Suzuki T."/>
            <person name="Fujishima M."/>
            <person name="Suzuki H."/>
        </authorList>
    </citation>
    <scope>NUCLEOTIDE SEQUENCE [LARGE SCALE GENOMIC DNA]</scope>
    <source>
        <strain evidence="7 8">F1</strain>
    </source>
</reference>
<dbReference type="GO" id="GO:0000902">
    <property type="term" value="P:cell morphogenesis"/>
    <property type="evidence" value="ECO:0007669"/>
    <property type="project" value="InterPro"/>
</dbReference>
<dbReference type="eggNOG" id="COG1077">
    <property type="taxonomic scope" value="Bacteria"/>
</dbReference>
<feature type="binding site" evidence="6">
    <location>
        <begin position="200"/>
        <end position="202"/>
    </location>
    <ligand>
        <name>ATP</name>
        <dbReference type="ChEBI" id="CHEBI:30616"/>
    </ligand>
</feature>
<accession>W6THZ1</accession>
<evidence type="ECO:0000313" key="8">
    <source>
        <dbReference type="Proteomes" id="UP000019112"/>
    </source>
</evidence>
<keyword evidence="2 6" id="KW-0547">Nucleotide-binding</keyword>
<evidence type="ECO:0000256" key="1">
    <source>
        <dbReference type="ARBA" id="ARBA00022490"/>
    </source>
</evidence>
<evidence type="ECO:0000256" key="6">
    <source>
        <dbReference type="HAMAP-Rule" id="MF_02207"/>
    </source>
</evidence>
<dbReference type="NCBIfam" id="NF010539">
    <property type="entry name" value="PRK13927.1"/>
    <property type="match status" value="1"/>
</dbReference>
<proteinExistence type="inferred from homology"/>
<dbReference type="InterPro" id="IPR004753">
    <property type="entry name" value="MreB"/>
</dbReference>
<evidence type="ECO:0000256" key="2">
    <source>
        <dbReference type="ARBA" id="ARBA00022741"/>
    </source>
</evidence>
<dbReference type="PANTHER" id="PTHR42749:SF1">
    <property type="entry name" value="CELL SHAPE-DETERMINING PROTEIN MREB"/>
    <property type="match status" value="1"/>
</dbReference>
<dbReference type="HAMAP" id="MF_02207">
    <property type="entry name" value="MreB"/>
    <property type="match status" value="1"/>
</dbReference>
<comment type="subcellular location">
    <subcellularLocation>
        <location evidence="6">Cytoplasm</location>
    </subcellularLocation>
    <text evidence="6">Membrane-associated.</text>
</comment>
<dbReference type="GO" id="GO:0008360">
    <property type="term" value="P:regulation of cell shape"/>
    <property type="evidence" value="ECO:0007669"/>
    <property type="project" value="UniProtKB-UniRule"/>
</dbReference>
<evidence type="ECO:0000256" key="5">
    <source>
        <dbReference type="ARBA" id="ARBA00023458"/>
    </source>
</evidence>
<keyword evidence="4 6" id="KW-0133">Cell shape</keyword>
<dbReference type="InterPro" id="IPR043129">
    <property type="entry name" value="ATPase_NBD"/>
</dbReference>
<dbReference type="EMBL" id="AWTR02000025">
    <property type="protein sequence ID" value="ETZ07600.1"/>
    <property type="molecule type" value="Genomic_DNA"/>
</dbReference>
<keyword evidence="3 6" id="KW-0067">ATP-binding</keyword>
<dbReference type="PANTHER" id="PTHR42749">
    <property type="entry name" value="CELL SHAPE-DETERMINING PROTEIN MREB"/>
    <property type="match status" value="1"/>
</dbReference>
<dbReference type="NCBIfam" id="TIGR00904">
    <property type="entry name" value="mreB"/>
    <property type="match status" value="1"/>
</dbReference>
<comment type="subunit">
    <text evidence="6">Forms polymers.</text>
</comment>